<reference evidence="6 7" key="1">
    <citation type="journal article" date="2011" name="Syst. Appl. Microbiol.">
        <title>Defluviimonas denitrificans gen. nov., sp. nov., and Pararhodobacter aggregans gen. nov., sp. nov., non-phototrophic Rhodobacteraceae from the biofilter of a marine aquaculture.</title>
        <authorList>
            <person name="Foesel B.U."/>
            <person name="Drake H.L."/>
            <person name="Schramm A."/>
        </authorList>
    </citation>
    <scope>NUCLEOTIDE SEQUENCE [LARGE SCALE GENOMIC DNA]</scope>
    <source>
        <strain evidence="6 7">D1-19</strain>
    </source>
</reference>
<comment type="function">
    <text evidence="1">Is involved in generating a small heat-stable compound (Nod), an acylated oligomer of N-acetylglucosamine, that stimulates mitosis in various plant protoplasts.</text>
</comment>
<evidence type="ECO:0000256" key="4">
    <source>
        <dbReference type="ARBA" id="ARBA00032976"/>
    </source>
</evidence>
<dbReference type="Proteomes" id="UP000244810">
    <property type="component" value="Unassembled WGS sequence"/>
</dbReference>
<gene>
    <name evidence="6" type="ORF">DDE23_02975</name>
</gene>
<dbReference type="InterPro" id="IPR050248">
    <property type="entry name" value="Polysacc_deacetylase_ArnD"/>
</dbReference>
<dbReference type="OrthoDB" id="9784220at2"/>
<comment type="caution">
    <text evidence="6">The sequence shown here is derived from an EMBL/GenBank/DDBJ whole genome shotgun (WGS) entry which is preliminary data.</text>
</comment>
<dbReference type="SUPFAM" id="SSF88713">
    <property type="entry name" value="Glycoside hydrolase/deacetylase"/>
    <property type="match status" value="1"/>
</dbReference>
<name>A0A2T7UXT6_9RHOB</name>
<protein>
    <recommendedName>
        <fullName evidence="3">Chitooligosaccharide deacetylase</fullName>
    </recommendedName>
    <alternativeName>
        <fullName evidence="4">Nodulation protein B</fullName>
    </alternativeName>
</protein>
<dbReference type="GO" id="GO:0016810">
    <property type="term" value="F:hydrolase activity, acting on carbon-nitrogen (but not peptide) bonds"/>
    <property type="evidence" value="ECO:0007669"/>
    <property type="project" value="InterPro"/>
</dbReference>
<comment type="similarity">
    <text evidence="2">Belongs to the polysaccharide deacetylase family.</text>
</comment>
<evidence type="ECO:0000256" key="1">
    <source>
        <dbReference type="ARBA" id="ARBA00003236"/>
    </source>
</evidence>
<organism evidence="6 7">
    <name type="scientific">Pararhodobacter aggregans</name>
    <dbReference type="NCBI Taxonomy" id="404875"/>
    <lineage>
        <taxon>Bacteria</taxon>
        <taxon>Pseudomonadati</taxon>
        <taxon>Pseudomonadota</taxon>
        <taxon>Alphaproteobacteria</taxon>
        <taxon>Rhodobacterales</taxon>
        <taxon>Paracoccaceae</taxon>
        <taxon>Pararhodobacter</taxon>
    </lineage>
</organism>
<dbReference type="InterPro" id="IPR011330">
    <property type="entry name" value="Glyco_hydro/deAcase_b/a-brl"/>
</dbReference>
<evidence type="ECO:0000259" key="5">
    <source>
        <dbReference type="PROSITE" id="PS51677"/>
    </source>
</evidence>
<accession>A0A2T7UXT6</accession>
<evidence type="ECO:0000256" key="2">
    <source>
        <dbReference type="ARBA" id="ARBA00010973"/>
    </source>
</evidence>
<dbReference type="GO" id="GO:0005975">
    <property type="term" value="P:carbohydrate metabolic process"/>
    <property type="evidence" value="ECO:0007669"/>
    <property type="project" value="InterPro"/>
</dbReference>
<dbReference type="AlphaFoldDB" id="A0A2T7UXT6"/>
<proteinExistence type="inferred from homology"/>
<evidence type="ECO:0000256" key="3">
    <source>
        <dbReference type="ARBA" id="ARBA00020071"/>
    </source>
</evidence>
<dbReference type="EMBL" id="QDDR01000001">
    <property type="protein sequence ID" value="PVE49381.1"/>
    <property type="molecule type" value="Genomic_DNA"/>
</dbReference>
<evidence type="ECO:0000313" key="7">
    <source>
        <dbReference type="Proteomes" id="UP000244810"/>
    </source>
</evidence>
<dbReference type="Gene3D" id="3.20.20.370">
    <property type="entry name" value="Glycoside hydrolase/deacetylase"/>
    <property type="match status" value="1"/>
</dbReference>
<evidence type="ECO:0000313" key="6">
    <source>
        <dbReference type="EMBL" id="PVE49381.1"/>
    </source>
</evidence>
<dbReference type="RefSeq" id="WP_107749885.1">
    <property type="nucleotide sequence ID" value="NZ_QBKF01000001.1"/>
</dbReference>
<dbReference type="Pfam" id="PF01522">
    <property type="entry name" value="Polysacc_deac_1"/>
    <property type="match status" value="1"/>
</dbReference>
<feature type="domain" description="NodB homology" evidence="5">
    <location>
        <begin position="42"/>
        <end position="222"/>
    </location>
</feature>
<dbReference type="PROSITE" id="PS51677">
    <property type="entry name" value="NODB"/>
    <property type="match status" value="1"/>
</dbReference>
<dbReference type="InterPro" id="IPR002509">
    <property type="entry name" value="NODB_dom"/>
</dbReference>
<sequence>MTRWLVLLAAVAALVLGLWQLSRAREFQLFGRLIAHVATDRPLVALTFDDGPTPGYTDQILGILAGRGVRATFFVTGREAAEYPAETAALVAAGHALGNHSWSHQRMVLMRPAEVVQELARTDAAIRAAGYEGPLPFRPPYGKKLFSLPWVLAQQDRLTVMWDVEPDSDPNAGAERIARAAIDQARPGSIILLHAMYESRAATRAALPAIIDGLRGRGFQLVTVPDLLAAGGVAPGPATP</sequence>
<keyword evidence="7" id="KW-1185">Reference proteome</keyword>
<dbReference type="PANTHER" id="PTHR10587">
    <property type="entry name" value="GLYCOSYL TRANSFERASE-RELATED"/>
    <property type="match status" value="1"/>
</dbReference>